<evidence type="ECO:0000256" key="3">
    <source>
        <dbReference type="ARBA" id="ARBA00022643"/>
    </source>
</evidence>
<feature type="binding site" evidence="5">
    <location>
        <position position="42"/>
    </location>
    <ligand>
        <name>FMN</name>
        <dbReference type="ChEBI" id="CHEBI:58210"/>
    </ligand>
</feature>
<dbReference type="STRING" id="1365950.SAMN05428963_12613"/>
<evidence type="ECO:0000256" key="1">
    <source>
        <dbReference type="ARBA" id="ARBA00022602"/>
    </source>
</evidence>
<dbReference type="HAMAP" id="MF_01984">
    <property type="entry name" value="ubiX_pad"/>
    <property type="match status" value="1"/>
</dbReference>
<feature type="binding site" evidence="5">
    <location>
        <begin position="93"/>
        <end position="96"/>
    </location>
    <ligand>
        <name>FMN</name>
        <dbReference type="ChEBI" id="CHEBI:58210"/>
    </ligand>
</feature>
<feature type="binding site" evidence="5">
    <location>
        <position position="158"/>
    </location>
    <ligand>
        <name>dimethylallyl phosphate</name>
        <dbReference type="ChEBI" id="CHEBI:88052"/>
    </ligand>
</feature>
<feature type="binding site" evidence="5">
    <location>
        <begin position="15"/>
        <end position="17"/>
    </location>
    <ligand>
        <name>FMN</name>
        <dbReference type="ChEBI" id="CHEBI:58210"/>
    </ligand>
</feature>
<protein>
    <recommendedName>
        <fullName evidence="5">Flavin prenyltransferase UbiX</fullName>
        <ecNumber evidence="5">2.5.1.129</ecNumber>
    </recommendedName>
</protein>
<keyword evidence="2 5" id="KW-0285">Flavoprotein</keyword>
<proteinExistence type="inferred from homology"/>
<feature type="binding site" evidence="5">
    <location>
        <position position="174"/>
    </location>
    <ligand>
        <name>dimethylallyl phosphate</name>
        <dbReference type="ChEBI" id="CHEBI:88052"/>
    </ligand>
</feature>
<comment type="caution">
    <text evidence="5">Lacks conserved residue(s) required for the propagation of feature annotation.</text>
</comment>
<sequence>MSDVRKKRLVVGITGASGSILALDLLRQLKRLPEWESHVVVSAGGLLTMRHEVPGRDAELSELADVLYRDDDLGAAIASGSFPVDGMVVVPCSMKSVAGIHSGYAENLLLRAADVAIKERRTLVLVARETPLSAIHLRNLSELANLGVVVLPPVMTFYNAPQGPEEMVRHITGKILDLFGETAEGYRRWGPAPAR</sequence>
<dbReference type="RefSeq" id="WP_078710449.1">
    <property type="nucleotide sequence ID" value="NZ_FUXL01000026.1"/>
</dbReference>
<comment type="function">
    <text evidence="5">Flavin prenyltransferase that catalyzes the synthesis of the prenylated FMN cofactor (prenyl-FMN) for 4-hydroxy-3-polyprenylbenzoic acid decarboxylase UbiD. The prenyltransferase is metal-independent and links a dimethylallyl moiety from dimethylallyl monophosphate (DMAP) to the flavin N5 and C6 atoms of FMN.</text>
</comment>
<dbReference type="Gene3D" id="3.40.50.1950">
    <property type="entry name" value="Flavin prenyltransferase-like"/>
    <property type="match status" value="1"/>
</dbReference>
<name>A0A1T4TEM8_9HYPH</name>
<dbReference type="EC" id="2.5.1.129" evidence="5"/>
<organism evidence="7 8">
    <name type="scientific">Consotaella salsifontis</name>
    <dbReference type="NCBI Taxonomy" id="1365950"/>
    <lineage>
        <taxon>Bacteria</taxon>
        <taxon>Pseudomonadati</taxon>
        <taxon>Pseudomonadota</taxon>
        <taxon>Alphaproteobacteria</taxon>
        <taxon>Hyphomicrobiales</taxon>
        <taxon>Aurantimonadaceae</taxon>
        <taxon>Consotaella</taxon>
    </lineage>
</organism>
<accession>A0A1T4TEM8</accession>
<keyword evidence="8" id="KW-1185">Reference proteome</keyword>
<dbReference type="OrthoDB" id="9781577at2"/>
<feature type="binding site" evidence="5">
    <location>
        <position position="128"/>
    </location>
    <ligand>
        <name>FMN</name>
        <dbReference type="ChEBI" id="CHEBI:58210"/>
    </ligand>
</feature>
<dbReference type="InterPro" id="IPR003382">
    <property type="entry name" value="Flavoprotein"/>
</dbReference>
<evidence type="ECO:0000313" key="8">
    <source>
        <dbReference type="Proteomes" id="UP000190135"/>
    </source>
</evidence>
<dbReference type="NCBIfam" id="NF004685">
    <property type="entry name" value="PRK06029.1"/>
    <property type="match status" value="1"/>
</dbReference>
<keyword evidence="1 5" id="KW-0637">Prenyltransferase</keyword>
<dbReference type="AlphaFoldDB" id="A0A1T4TEM8"/>
<dbReference type="SUPFAM" id="SSF52507">
    <property type="entry name" value="Homo-oligomeric flavin-containing Cys decarboxylases, HFCD"/>
    <property type="match status" value="1"/>
</dbReference>
<dbReference type="GO" id="GO:0106141">
    <property type="term" value="F:flavin prenyltransferase activity"/>
    <property type="evidence" value="ECO:0007669"/>
    <property type="project" value="UniProtKB-EC"/>
</dbReference>
<dbReference type="EMBL" id="FUXL01000026">
    <property type="protein sequence ID" value="SKA38771.1"/>
    <property type="molecule type" value="Genomic_DNA"/>
</dbReference>
<evidence type="ECO:0000313" key="7">
    <source>
        <dbReference type="EMBL" id="SKA38771.1"/>
    </source>
</evidence>
<comment type="similarity">
    <text evidence="5">Belongs to the UbiX/PAD1 family.</text>
</comment>
<gene>
    <name evidence="5" type="primary">ubiX</name>
    <name evidence="7" type="ORF">SAMN05428963_12613</name>
</gene>
<dbReference type="InterPro" id="IPR036551">
    <property type="entry name" value="Flavin_trans-like"/>
</dbReference>
<evidence type="ECO:0000256" key="5">
    <source>
        <dbReference type="HAMAP-Rule" id="MF_01984"/>
    </source>
</evidence>
<keyword evidence="4 5" id="KW-0808">Transferase</keyword>
<keyword evidence="3 5" id="KW-0288">FMN</keyword>
<dbReference type="NCBIfam" id="TIGR00421">
    <property type="entry name" value="ubiX_pad"/>
    <property type="match status" value="1"/>
</dbReference>
<evidence type="ECO:0000259" key="6">
    <source>
        <dbReference type="Pfam" id="PF02441"/>
    </source>
</evidence>
<evidence type="ECO:0000256" key="4">
    <source>
        <dbReference type="ARBA" id="ARBA00022679"/>
    </source>
</evidence>
<feature type="domain" description="Flavoprotein" evidence="6">
    <location>
        <begin position="7"/>
        <end position="178"/>
    </location>
</feature>
<dbReference type="Pfam" id="PF02441">
    <property type="entry name" value="Flavoprotein"/>
    <property type="match status" value="1"/>
</dbReference>
<dbReference type="InterPro" id="IPR004507">
    <property type="entry name" value="UbiX-like"/>
</dbReference>
<dbReference type="Proteomes" id="UP000190135">
    <property type="component" value="Unassembled WGS sequence"/>
</dbReference>
<comment type="catalytic activity">
    <reaction evidence="5">
        <text>dimethylallyl phosphate + FMNH2 = prenylated FMNH2 + phosphate</text>
        <dbReference type="Rhea" id="RHEA:37743"/>
        <dbReference type="ChEBI" id="CHEBI:43474"/>
        <dbReference type="ChEBI" id="CHEBI:57618"/>
        <dbReference type="ChEBI" id="CHEBI:87467"/>
        <dbReference type="ChEBI" id="CHEBI:88052"/>
        <dbReference type="EC" id="2.5.1.129"/>
    </reaction>
</comment>
<reference evidence="7 8" key="1">
    <citation type="submission" date="2017-02" db="EMBL/GenBank/DDBJ databases">
        <authorList>
            <person name="Peterson S.W."/>
        </authorList>
    </citation>
    <scope>NUCLEOTIDE SEQUENCE [LARGE SCALE GENOMIC DNA]</scope>
    <source>
        <strain evidence="7 8">USBA 369</strain>
    </source>
</reference>
<evidence type="ECO:0000256" key="2">
    <source>
        <dbReference type="ARBA" id="ARBA00022630"/>
    </source>
</evidence>